<keyword evidence="2" id="KW-0812">Transmembrane</keyword>
<evidence type="ECO:0000256" key="3">
    <source>
        <dbReference type="SAM" id="SignalP"/>
    </source>
</evidence>
<feature type="domain" description="WSC" evidence="4">
    <location>
        <begin position="30"/>
        <end position="118"/>
    </location>
</feature>
<dbReference type="Pfam" id="PF01822">
    <property type="entry name" value="WSC"/>
    <property type="match status" value="1"/>
</dbReference>
<evidence type="ECO:0000313" key="6">
    <source>
        <dbReference type="Proteomes" id="UP001628179"/>
    </source>
</evidence>
<feature type="compositionally biased region" description="Polar residues" evidence="1">
    <location>
        <begin position="132"/>
        <end position="144"/>
    </location>
</feature>
<dbReference type="RefSeq" id="XP_070918337.1">
    <property type="nucleotide sequence ID" value="XM_071062236.1"/>
</dbReference>
<feature type="chain" id="PRO_5045083016" evidence="3">
    <location>
        <begin position="26"/>
        <end position="328"/>
    </location>
</feature>
<feature type="signal peptide" evidence="3">
    <location>
        <begin position="1"/>
        <end position="25"/>
    </location>
</feature>
<feature type="region of interest" description="Disordered" evidence="1">
    <location>
        <begin position="125"/>
        <end position="148"/>
    </location>
</feature>
<gene>
    <name evidence="5" type="ORF">MFIFM68171_06816</name>
</gene>
<evidence type="ECO:0000259" key="4">
    <source>
        <dbReference type="PROSITE" id="PS51212"/>
    </source>
</evidence>
<dbReference type="Proteomes" id="UP001628179">
    <property type="component" value="Unassembled WGS sequence"/>
</dbReference>
<dbReference type="PANTHER" id="PTHR16861">
    <property type="entry name" value="GLYCOPROTEIN 38"/>
    <property type="match status" value="1"/>
</dbReference>
<reference evidence="5 6" key="1">
    <citation type="submission" date="2024-09" db="EMBL/GenBank/DDBJ databases">
        <title>Itraconazole resistance in Madurella fahalii resulting from another homologue of gene encoding cytochrome P450 14-alpha sterol demethylase (CYP51).</title>
        <authorList>
            <person name="Yoshioka I."/>
            <person name="Fahal A.H."/>
            <person name="Kaneko S."/>
            <person name="Yaguchi T."/>
        </authorList>
    </citation>
    <scope>NUCLEOTIDE SEQUENCE [LARGE SCALE GENOMIC DNA]</scope>
    <source>
        <strain evidence="5 6">IFM 68171</strain>
    </source>
</reference>
<organism evidence="5 6">
    <name type="scientific">Madurella fahalii</name>
    <dbReference type="NCBI Taxonomy" id="1157608"/>
    <lineage>
        <taxon>Eukaryota</taxon>
        <taxon>Fungi</taxon>
        <taxon>Dikarya</taxon>
        <taxon>Ascomycota</taxon>
        <taxon>Pezizomycotina</taxon>
        <taxon>Sordariomycetes</taxon>
        <taxon>Sordariomycetidae</taxon>
        <taxon>Sordariales</taxon>
        <taxon>Sordariales incertae sedis</taxon>
        <taxon>Madurella</taxon>
    </lineage>
</organism>
<evidence type="ECO:0000256" key="2">
    <source>
        <dbReference type="SAM" id="Phobius"/>
    </source>
</evidence>
<feature type="region of interest" description="Disordered" evidence="1">
    <location>
        <begin position="283"/>
        <end position="328"/>
    </location>
</feature>
<feature type="transmembrane region" description="Helical" evidence="2">
    <location>
        <begin position="189"/>
        <end position="212"/>
    </location>
</feature>
<comment type="caution">
    <text evidence="5">The sequence shown here is derived from an EMBL/GenBank/DDBJ whole genome shotgun (WGS) entry which is preliminary data.</text>
</comment>
<keyword evidence="2" id="KW-0472">Membrane</keyword>
<dbReference type="PANTHER" id="PTHR16861:SF4">
    <property type="entry name" value="SH3 DOMAIN PROTEIN (AFU_ORTHOLOGUE AFUA_1G13610)"/>
    <property type="match status" value="1"/>
</dbReference>
<name>A0ABQ0GFR0_9PEZI</name>
<dbReference type="GeneID" id="98177559"/>
<proteinExistence type="predicted"/>
<keyword evidence="3" id="KW-0732">Signal</keyword>
<dbReference type="EMBL" id="BAAFSV010000003">
    <property type="protein sequence ID" value="GAB1316606.1"/>
    <property type="molecule type" value="Genomic_DNA"/>
</dbReference>
<sequence length="328" mass="34737">MAVHRTALLWASFTFAVIMHGMVKGQQGPSIPMAYCATVNTAEMTPFTSIYQSDGRCFGNCSDRSYPLAIVHEMRCWCSSLIPNSADRRPLEECQYPCPGFPSDFCGGDGVFGYMEIGEFQPSGTAPPGFGLSSTEAPPSTSAGNGPPPIIQTVTVGGTVRTVTATPNPTDGSNPALVGAENPGLQTGAIVGIVIGVIGGVAVLAAFIWFFLMKRRKQSTEEGTGYVSPTRGGSSPGMMATPTTGEISGGGIVGAADPQPPQAWDSRRRSHLMPVDPRLDPFATGIYAGGPNKSRESFNSLQDNQDYSRRVHEPSRVLRAMNPDPDED</sequence>
<accession>A0ABQ0GFR0</accession>
<evidence type="ECO:0000313" key="5">
    <source>
        <dbReference type="EMBL" id="GAB1316606.1"/>
    </source>
</evidence>
<dbReference type="PROSITE" id="PS51212">
    <property type="entry name" value="WSC"/>
    <property type="match status" value="1"/>
</dbReference>
<dbReference type="SMART" id="SM00321">
    <property type="entry name" value="WSC"/>
    <property type="match status" value="1"/>
</dbReference>
<keyword evidence="2" id="KW-1133">Transmembrane helix</keyword>
<keyword evidence="6" id="KW-1185">Reference proteome</keyword>
<feature type="compositionally biased region" description="Basic and acidic residues" evidence="1">
    <location>
        <begin position="306"/>
        <end position="316"/>
    </location>
</feature>
<evidence type="ECO:0000256" key="1">
    <source>
        <dbReference type="SAM" id="MobiDB-lite"/>
    </source>
</evidence>
<protein>
    <submittedName>
        <fullName evidence="5">Cell wall integrity and stress response component 4</fullName>
    </submittedName>
</protein>
<dbReference type="InterPro" id="IPR002889">
    <property type="entry name" value="WSC_carb-bd"/>
</dbReference>